<feature type="region of interest" description="Disordered" evidence="1">
    <location>
        <begin position="66"/>
        <end position="92"/>
    </location>
</feature>
<comment type="caution">
    <text evidence="2">The sequence shown here is derived from an EMBL/GenBank/DDBJ whole genome shotgun (WGS) entry which is preliminary data.</text>
</comment>
<proteinExistence type="predicted"/>
<protein>
    <submittedName>
        <fullName evidence="2">Uncharacterized protein</fullName>
    </submittedName>
</protein>
<dbReference type="OrthoDB" id="3107628at2759"/>
<name>A0A9P5ZHH5_PLEER</name>
<keyword evidence="3" id="KW-1185">Reference proteome</keyword>
<sequence length="193" mass="21098">MVESRPTTTWTPVDVMLLSEQWAYNPSRPPAFVRTYMHFMHVQMDDELNHLDKPLLRITSLPNDPPLLNDLDGPSEDISPSTLNPLSPSPSPLLVPTGPPLPTILTDTPSPAVQYPNPPHIYTLASAFTFDGAFSIVAPFCDANVKHGLKTAGVCARIWGVKEMVENVVGIKPEDGMIAAKGRNGEENRDLSC</sequence>
<accession>A0A9P5ZHH5</accession>
<dbReference type="AlphaFoldDB" id="A0A9P5ZHH5"/>
<organism evidence="2 3">
    <name type="scientific">Pleurotus eryngii</name>
    <name type="common">Boletus of the steppes</name>
    <dbReference type="NCBI Taxonomy" id="5323"/>
    <lineage>
        <taxon>Eukaryota</taxon>
        <taxon>Fungi</taxon>
        <taxon>Dikarya</taxon>
        <taxon>Basidiomycota</taxon>
        <taxon>Agaricomycotina</taxon>
        <taxon>Agaricomycetes</taxon>
        <taxon>Agaricomycetidae</taxon>
        <taxon>Agaricales</taxon>
        <taxon>Pleurotineae</taxon>
        <taxon>Pleurotaceae</taxon>
        <taxon>Pleurotus</taxon>
    </lineage>
</organism>
<gene>
    <name evidence="2" type="ORF">BDN71DRAFT_525759</name>
</gene>
<evidence type="ECO:0000256" key="1">
    <source>
        <dbReference type="SAM" id="MobiDB-lite"/>
    </source>
</evidence>
<dbReference type="EMBL" id="MU154728">
    <property type="protein sequence ID" value="KAF9488163.1"/>
    <property type="molecule type" value="Genomic_DNA"/>
</dbReference>
<evidence type="ECO:0000313" key="2">
    <source>
        <dbReference type="EMBL" id="KAF9488163.1"/>
    </source>
</evidence>
<dbReference type="Proteomes" id="UP000807025">
    <property type="component" value="Unassembled WGS sequence"/>
</dbReference>
<reference evidence="2" key="1">
    <citation type="submission" date="2020-11" db="EMBL/GenBank/DDBJ databases">
        <authorList>
            <consortium name="DOE Joint Genome Institute"/>
            <person name="Ahrendt S."/>
            <person name="Riley R."/>
            <person name="Andreopoulos W."/>
            <person name="Labutti K."/>
            <person name="Pangilinan J."/>
            <person name="Ruiz-Duenas F.J."/>
            <person name="Barrasa J.M."/>
            <person name="Sanchez-Garcia M."/>
            <person name="Camarero S."/>
            <person name="Miyauchi S."/>
            <person name="Serrano A."/>
            <person name="Linde D."/>
            <person name="Babiker R."/>
            <person name="Drula E."/>
            <person name="Ayuso-Fernandez I."/>
            <person name="Pacheco R."/>
            <person name="Padilla G."/>
            <person name="Ferreira P."/>
            <person name="Barriuso J."/>
            <person name="Kellner H."/>
            <person name="Castanera R."/>
            <person name="Alfaro M."/>
            <person name="Ramirez L."/>
            <person name="Pisabarro A.G."/>
            <person name="Kuo A."/>
            <person name="Tritt A."/>
            <person name="Lipzen A."/>
            <person name="He G."/>
            <person name="Yan M."/>
            <person name="Ng V."/>
            <person name="Cullen D."/>
            <person name="Martin F."/>
            <person name="Rosso M.-N."/>
            <person name="Henrissat B."/>
            <person name="Hibbett D."/>
            <person name="Martinez A.T."/>
            <person name="Grigoriev I.V."/>
        </authorList>
    </citation>
    <scope>NUCLEOTIDE SEQUENCE</scope>
    <source>
        <strain evidence="2">ATCC 90797</strain>
    </source>
</reference>
<evidence type="ECO:0000313" key="3">
    <source>
        <dbReference type="Proteomes" id="UP000807025"/>
    </source>
</evidence>